<gene>
    <name evidence="1" type="ORF">STVIR_4078</name>
</gene>
<accession>L8PHM5</accession>
<reference evidence="1 2" key="1">
    <citation type="journal article" date="2013" name="Genome Announc.">
        <title>Draft Genome Sequence of Streptomyces viridochromogenes Strain Tu57, Producer of Avilamycin.</title>
        <authorList>
            <person name="Gruning B.A."/>
            <person name="Erxleben A."/>
            <person name="Hahnlein A."/>
            <person name="Gunther S."/>
        </authorList>
    </citation>
    <scope>NUCLEOTIDE SEQUENCE [LARGE SCALE GENOMIC DNA]</scope>
    <source>
        <strain evidence="1 2">Tue57</strain>
    </source>
</reference>
<proteinExistence type="predicted"/>
<sequence>MDWRFDEALTAQIRRMDRAQRHKAAFLALRRLQRVAPCHR</sequence>
<dbReference type="EMBL" id="AMLP01000124">
    <property type="protein sequence ID" value="ELS54897.1"/>
    <property type="molecule type" value="Genomic_DNA"/>
</dbReference>
<protein>
    <submittedName>
        <fullName evidence="1">Uncharacterized protein</fullName>
    </submittedName>
</protein>
<evidence type="ECO:0000313" key="1">
    <source>
        <dbReference type="EMBL" id="ELS54897.1"/>
    </source>
</evidence>
<evidence type="ECO:0000313" key="2">
    <source>
        <dbReference type="Proteomes" id="UP000011205"/>
    </source>
</evidence>
<name>L8PHM5_STRVR</name>
<dbReference type="AlphaFoldDB" id="L8PHM5"/>
<organism evidence="1 2">
    <name type="scientific">Streptomyces viridochromogenes Tue57</name>
    <dbReference type="NCBI Taxonomy" id="1160705"/>
    <lineage>
        <taxon>Bacteria</taxon>
        <taxon>Bacillati</taxon>
        <taxon>Actinomycetota</taxon>
        <taxon>Actinomycetes</taxon>
        <taxon>Kitasatosporales</taxon>
        <taxon>Streptomycetaceae</taxon>
        <taxon>Streptomyces</taxon>
    </lineage>
</organism>
<dbReference type="Proteomes" id="UP000011205">
    <property type="component" value="Unassembled WGS sequence"/>
</dbReference>
<dbReference type="PATRIC" id="fig|1160705.3.peg.4035"/>
<comment type="caution">
    <text evidence="1">The sequence shown here is derived from an EMBL/GenBank/DDBJ whole genome shotgun (WGS) entry which is preliminary data.</text>
</comment>